<name>A0ABS0I7A3_9BACT</name>
<dbReference type="Proteomes" id="UP000618931">
    <property type="component" value="Unassembled WGS sequence"/>
</dbReference>
<gene>
    <name evidence="2" type="ORF">I2H31_16820</name>
</gene>
<sequence length="159" mass="16932">MKRSISLRTATAQLQAGAAASFQRLTSAPVLRALLLGGLAVLGTAATALAQDAPSVKAKQADAQGLFLTVENPTRKLMQVKVVSLAKYACLTNEVNHKASYGSQLNFKGVPAGQYAVLVRVGRERYRYNVQVQNDQQTTISVRELTGTQAPAMVASTAR</sequence>
<organism evidence="2 3">
    <name type="scientific">Hymenobacter ruricola</name>
    <dbReference type="NCBI Taxonomy" id="2791023"/>
    <lineage>
        <taxon>Bacteria</taxon>
        <taxon>Pseudomonadati</taxon>
        <taxon>Bacteroidota</taxon>
        <taxon>Cytophagia</taxon>
        <taxon>Cytophagales</taxon>
        <taxon>Hymenobacteraceae</taxon>
        <taxon>Hymenobacter</taxon>
    </lineage>
</organism>
<protein>
    <recommendedName>
        <fullName evidence="4">DUF2846 domain-containing protein</fullName>
    </recommendedName>
</protein>
<evidence type="ECO:0000256" key="1">
    <source>
        <dbReference type="SAM" id="Phobius"/>
    </source>
</evidence>
<evidence type="ECO:0008006" key="4">
    <source>
        <dbReference type="Google" id="ProtNLM"/>
    </source>
</evidence>
<keyword evidence="1" id="KW-0812">Transmembrane</keyword>
<evidence type="ECO:0000313" key="3">
    <source>
        <dbReference type="Proteomes" id="UP000618931"/>
    </source>
</evidence>
<reference evidence="2 3" key="1">
    <citation type="submission" date="2020-11" db="EMBL/GenBank/DDBJ databases">
        <authorList>
            <person name="Kim M.K."/>
        </authorList>
    </citation>
    <scope>NUCLEOTIDE SEQUENCE [LARGE SCALE GENOMIC DNA]</scope>
    <source>
        <strain evidence="2 3">BT662</strain>
    </source>
</reference>
<keyword evidence="3" id="KW-1185">Reference proteome</keyword>
<comment type="caution">
    <text evidence="2">The sequence shown here is derived from an EMBL/GenBank/DDBJ whole genome shotgun (WGS) entry which is preliminary data.</text>
</comment>
<feature type="transmembrane region" description="Helical" evidence="1">
    <location>
        <begin position="29"/>
        <end position="50"/>
    </location>
</feature>
<keyword evidence="1" id="KW-0472">Membrane</keyword>
<accession>A0ABS0I7A3</accession>
<keyword evidence="1" id="KW-1133">Transmembrane helix</keyword>
<dbReference type="RefSeq" id="WP_196294213.1">
    <property type="nucleotide sequence ID" value="NZ_JADQDM010000009.1"/>
</dbReference>
<evidence type="ECO:0000313" key="2">
    <source>
        <dbReference type="EMBL" id="MBF9222769.1"/>
    </source>
</evidence>
<dbReference type="EMBL" id="JADQDM010000009">
    <property type="protein sequence ID" value="MBF9222769.1"/>
    <property type="molecule type" value="Genomic_DNA"/>
</dbReference>
<proteinExistence type="predicted"/>